<evidence type="ECO:0000256" key="4">
    <source>
        <dbReference type="PROSITE-ProRule" id="PRU00024"/>
    </source>
</evidence>
<dbReference type="InParanoid" id="A0A5F8HAB5"/>
<dbReference type="InterPro" id="IPR001841">
    <property type="entry name" value="Znf_RING"/>
</dbReference>
<feature type="domain" description="RING-type" evidence="5">
    <location>
        <begin position="130"/>
        <end position="167"/>
    </location>
</feature>
<evidence type="ECO:0000256" key="2">
    <source>
        <dbReference type="ARBA" id="ARBA00022771"/>
    </source>
</evidence>
<evidence type="ECO:0000313" key="7">
    <source>
        <dbReference type="Ensembl" id="ENSMODP00000056544.1"/>
    </source>
</evidence>
<evidence type="ECO:0000259" key="5">
    <source>
        <dbReference type="PROSITE" id="PS50089"/>
    </source>
</evidence>
<sequence>MSLGWFGQKDPGRFSPTSKLKPLLAPCLSVQKRSRAAGQTYSFWHPNLSWPSTSCIQAEDFSQGLPRLLHRLSGWTSTWEKHIKAQPQLCLELVACCELKMFLQAGFLRGRHLERFRRAANIEDLESLLCVICWDEAIKPITIECGHTICLYCFMNKASSSSCCSSCWEFSQLKSLQADIVMHPEGEGMCEIHQEDQKFFCDRNKTLLCVTCSKSEDHNYHIHWPIAVAAFRYRKKIKLLLEILGGNVNKIQQLLLKEEKPLTSWVVVWAAHSGMSRKMLEKKIQESHTLLKGKEENAKEEELILDMNKKFKELYQRLMEAEVTQEDKIMEQKKEWRAMKSIQSKLLTDKITELKEKNQKPDLAILQDVTEILQRGVFQPSLEPFIPRMDASYLMIATEFLKFFHGYRLLKNHNFYNLSKDKKRTITFITDSLGKTFAIYTTGNVQAEAINGREFSVKLWTQERITEEEGCTFCGVI</sequence>
<evidence type="ECO:0000256" key="1">
    <source>
        <dbReference type="ARBA" id="ARBA00022723"/>
    </source>
</evidence>
<keyword evidence="3" id="KW-0862">Zinc</keyword>
<dbReference type="GO" id="GO:0061630">
    <property type="term" value="F:ubiquitin protein ligase activity"/>
    <property type="evidence" value="ECO:0000318"/>
    <property type="project" value="GO_Central"/>
</dbReference>
<dbReference type="SMART" id="SM00336">
    <property type="entry name" value="BBOX"/>
    <property type="match status" value="1"/>
</dbReference>
<dbReference type="Gene3D" id="3.30.160.60">
    <property type="entry name" value="Classic Zinc Finger"/>
    <property type="match status" value="1"/>
</dbReference>
<dbReference type="Pfam" id="PF00643">
    <property type="entry name" value="zf-B_box"/>
    <property type="match status" value="1"/>
</dbReference>
<dbReference type="Proteomes" id="UP000002280">
    <property type="component" value="Chromosome 4"/>
</dbReference>
<dbReference type="PROSITE" id="PS50089">
    <property type="entry name" value="ZF_RING_2"/>
    <property type="match status" value="1"/>
</dbReference>
<dbReference type="Ensembl" id="ENSMODT00000057144.1">
    <property type="protein sequence ID" value="ENSMODP00000056544.1"/>
    <property type="gene ID" value="ENSMODG00000028786.2"/>
</dbReference>
<dbReference type="CDD" id="cd16449">
    <property type="entry name" value="RING-HC"/>
    <property type="match status" value="1"/>
</dbReference>
<dbReference type="GO" id="GO:0008270">
    <property type="term" value="F:zinc ion binding"/>
    <property type="evidence" value="ECO:0007669"/>
    <property type="project" value="UniProtKB-KW"/>
</dbReference>
<evidence type="ECO:0000313" key="8">
    <source>
        <dbReference type="Proteomes" id="UP000002280"/>
    </source>
</evidence>
<dbReference type="GO" id="GO:0005737">
    <property type="term" value="C:cytoplasm"/>
    <property type="evidence" value="ECO:0000318"/>
    <property type="project" value="GO_Central"/>
</dbReference>
<dbReference type="InterPro" id="IPR013083">
    <property type="entry name" value="Znf_RING/FYVE/PHD"/>
</dbReference>
<dbReference type="GO" id="GO:0045087">
    <property type="term" value="P:innate immune response"/>
    <property type="evidence" value="ECO:0000318"/>
    <property type="project" value="GO_Central"/>
</dbReference>
<dbReference type="SUPFAM" id="SSF57845">
    <property type="entry name" value="B-box zinc-binding domain"/>
    <property type="match status" value="1"/>
</dbReference>
<organism evidence="7 8">
    <name type="scientific">Monodelphis domestica</name>
    <name type="common">Gray short-tailed opossum</name>
    <dbReference type="NCBI Taxonomy" id="13616"/>
    <lineage>
        <taxon>Eukaryota</taxon>
        <taxon>Metazoa</taxon>
        <taxon>Chordata</taxon>
        <taxon>Craniata</taxon>
        <taxon>Vertebrata</taxon>
        <taxon>Euteleostomi</taxon>
        <taxon>Mammalia</taxon>
        <taxon>Metatheria</taxon>
        <taxon>Didelphimorphia</taxon>
        <taxon>Didelphidae</taxon>
        <taxon>Monodelphis</taxon>
    </lineage>
</organism>
<evidence type="ECO:0000256" key="3">
    <source>
        <dbReference type="ARBA" id="ARBA00022833"/>
    </source>
</evidence>
<dbReference type="InterPro" id="IPR000315">
    <property type="entry name" value="Znf_B-box"/>
</dbReference>
<keyword evidence="2 4" id="KW-0863">Zinc-finger</keyword>
<feature type="domain" description="B box-type" evidence="6">
    <location>
        <begin position="185"/>
        <end position="226"/>
    </location>
</feature>
<name>A0A5F8HAB5_MONDO</name>
<keyword evidence="1" id="KW-0479">Metal-binding</keyword>
<dbReference type="SUPFAM" id="SSF57850">
    <property type="entry name" value="RING/U-box"/>
    <property type="match status" value="1"/>
</dbReference>
<reference evidence="7 8" key="1">
    <citation type="journal article" date="2007" name="Nature">
        <title>Genome of the marsupial Monodelphis domestica reveals innovation in non-coding sequences.</title>
        <authorList>
            <person name="Mikkelsen T.S."/>
            <person name="Wakefield M.J."/>
            <person name="Aken B."/>
            <person name="Amemiya C.T."/>
            <person name="Chang J.L."/>
            <person name="Duke S."/>
            <person name="Garber M."/>
            <person name="Gentles A.J."/>
            <person name="Goodstadt L."/>
            <person name="Heger A."/>
            <person name="Jurka J."/>
            <person name="Kamal M."/>
            <person name="Mauceli E."/>
            <person name="Searle S.M."/>
            <person name="Sharpe T."/>
            <person name="Baker M.L."/>
            <person name="Batzer M.A."/>
            <person name="Benos P.V."/>
            <person name="Belov K."/>
            <person name="Clamp M."/>
            <person name="Cook A."/>
            <person name="Cuff J."/>
            <person name="Das R."/>
            <person name="Davidow L."/>
            <person name="Deakin J.E."/>
            <person name="Fazzari M.J."/>
            <person name="Glass J.L."/>
            <person name="Grabherr M."/>
            <person name="Greally J.M."/>
            <person name="Gu W."/>
            <person name="Hore T.A."/>
            <person name="Huttley G.A."/>
            <person name="Kleber M."/>
            <person name="Jirtle R.L."/>
            <person name="Koina E."/>
            <person name="Lee J.T."/>
            <person name="Mahony S."/>
            <person name="Marra M.A."/>
            <person name="Miller R.D."/>
            <person name="Nicholls R.D."/>
            <person name="Oda M."/>
            <person name="Papenfuss A.T."/>
            <person name="Parra Z.E."/>
            <person name="Pollock D.D."/>
            <person name="Ray D.A."/>
            <person name="Schein J.E."/>
            <person name="Speed T.P."/>
            <person name="Thompson K."/>
            <person name="VandeBerg J.L."/>
            <person name="Wade C.M."/>
            <person name="Walker J.A."/>
            <person name="Waters P.D."/>
            <person name="Webber C."/>
            <person name="Weidman J.R."/>
            <person name="Xie X."/>
            <person name="Zody M.C."/>
            <person name="Baldwin J."/>
            <person name="Abdouelleil A."/>
            <person name="Abdulkadir J."/>
            <person name="Abebe A."/>
            <person name="Abera B."/>
            <person name="Abreu J."/>
            <person name="Acer S.C."/>
            <person name="Aftuck L."/>
            <person name="Alexander A."/>
            <person name="An P."/>
            <person name="Anderson E."/>
            <person name="Anderson S."/>
            <person name="Arachi H."/>
            <person name="Azer M."/>
            <person name="Bachantsang P."/>
            <person name="Barry A."/>
            <person name="Bayul T."/>
            <person name="Berlin A."/>
            <person name="Bessette D."/>
            <person name="Bloom T."/>
            <person name="Bloom T."/>
            <person name="Boguslavskiy L."/>
            <person name="Bonnet C."/>
            <person name="Boukhgalter B."/>
            <person name="Bourzgui I."/>
            <person name="Brown A."/>
            <person name="Cahill P."/>
            <person name="Channer S."/>
            <person name="Cheshatsang Y."/>
            <person name="Chuda L."/>
            <person name="Citroen M."/>
            <person name="Collymore A."/>
            <person name="Cooke P."/>
            <person name="Costello M."/>
            <person name="D'Aco K."/>
            <person name="Daza R."/>
            <person name="De Haan G."/>
            <person name="DeGray S."/>
            <person name="DeMaso C."/>
            <person name="Dhargay N."/>
            <person name="Dooley K."/>
            <person name="Dooley E."/>
            <person name="Doricent M."/>
            <person name="Dorje P."/>
            <person name="Dorjee K."/>
            <person name="Dupes A."/>
            <person name="Elong R."/>
            <person name="Falk J."/>
            <person name="Farina A."/>
            <person name="Faro S."/>
            <person name="Ferguson D."/>
            <person name="Fisher S."/>
            <person name="Foley C.D."/>
            <person name="Franke A."/>
            <person name="Friedrich D."/>
            <person name="Gadbois L."/>
            <person name="Gearin G."/>
            <person name="Gearin C.R."/>
            <person name="Giannoukos G."/>
            <person name="Goode T."/>
            <person name="Graham J."/>
            <person name="Grandbois E."/>
            <person name="Grewal S."/>
            <person name="Gyaltsen K."/>
            <person name="Hafez N."/>
            <person name="Hagos B."/>
            <person name="Hall J."/>
            <person name="Henson C."/>
            <person name="Hollinger A."/>
            <person name="Honan T."/>
            <person name="Huard M.D."/>
            <person name="Hughes L."/>
            <person name="Hurhula B."/>
            <person name="Husby M.E."/>
            <person name="Kamat A."/>
            <person name="Kanga B."/>
            <person name="Kashin S."/>
            <person name="Khazanovich D."/>
            <person name="Kisner P."/>
            <person name="Lance K."/>
            <person name="Lara M."/>
            <person name="Lee W."/>
            <person name="Lennon N."/>
            <person name="Letendre F."/>
            <person name="LeVine R."/>
            <person name="Lipovsky A."/>
            <person name="Liu X."/>
            <person name="Liu J."/>
            <person name="Liu S."/>
            <person name="Lokyitsang T."/>
            <person name="Lokyitsang Y."/>
            <person name="Lubonja R."/>
            <person name="Lui A."/>
            <person name="MacDonald P."/>
            <person name="Magnisalis V."/>
            <person name="Maru K."/>
            <person name="Matthews C."/>
            <person name="McCusker W."/>
            <person name="McDonough S."/>
            <person name="Mehta T."/>
            <person name="Meldrim J."/>
            <person name="Meneus L."/>
            <person name="Mihai O."/>
            <person name="Mihalev A."/>
            <person name="Mihova T."/>
            <person name="Mittelman R."/>
            <person name="Mlenga V."/>
            <person name="Montmayeur A."/>
            <person name="Mulrain L."/>
            <person name="Navidi A."/>
            <person name="Naylor J."/>
            <person name="Negash T."/>
            <person name="Nguyen T."/>
            <person name="Nguyen N."/>
            <person name="Nicol R."/>
            <person name="Norbu C."/>
            <person name="Norbu N."/>
            <person name="Novod N."/>
            <person name="O'Neill B."/>
            <person name="Osman S."/>
            <person name="Markiewicz E."/>
            <person name="Oyono O.L."/>
            <person name="Patti C."/>
            <person name="Phunkhang P."/>
            <person name="Pierre F."/>
            <person name="Priest M."/>
            <person name="Raghuraman S."/>
            <person name="Rege F."/>
            <person name="Reyes R."/>
            <person name="Rise C."/>
            <person name="Rogov P."/>
            <person name="Ross K."/>
            <person name="Ryan E."/>
            <person name="Settipalli S."/>
            <person name="Shea T."/>
            <person name="Sherpa N."/>
            <person name="Shi L."/>
            <person name="Shih D."/>
            <person name="Sparrow T."/>
            <person name="Spaulding J."/>
            <person name="Stalker J."/>
            <person name="Stange-Thomann N."/>
            <person name="Stavropoulos S."/>
            <person name="Stone C."/>
            <person name="Strader C."/>
            <person name="Tesfaye S."/>
            <person name="Thomson T."/>
            <person name="Thoulutsang Y."/>
            <person name="Thoulutsang D."/>
            <person name="Topham K."/>
            <person name="Topping I."/>
            <person name="Tsamla T."/>
            <person name="Vassiliev H."/>
            <person name="Vo A."/>
            <person name="Wangchuk T."/>
            <person name="Wangdi T."/>
            <person name="Weiand M."/>
            <person name="Wilkinson J."/>
            <person name="Wilson A."/>
            <person name="Yadav S."/>
            <person name="Young G."/>
            <person name="Yu Q."/>
            <person name="Zembek L."/>
            <person name="Zhong D."/>
            <person name="Zimmer A."/>
            <person name="Zwirko Z."/>
            <person name="Jaffe D.B."/>
            <person name="Alvarez P."/>
            <person name="Brockman W."/>
            <person name="Butler J."/>
            <person name="Chin C."/>
            <person name="Gnerre S."/>
            <person name="MacCallum I."/>
            <person name="Graves J.A."/>
            <person name="Ponting C.P."/>
            <person name="Breen M."/>
            <person name="Samollow P.B."/>
            <person name="Lander E.S."/>
            <person name="Lindblad-Toh K."/>
        </authorList>
    </citation>
    <scope>NUCLEOTIDE SEQUENCE [LARGE SCALE GENOMIC DNA]</scope>
</reference>
<protein>
    <submittedName>
        <fullName evidence="7">Tripartite motif-containing protein 43-like</fullName>
    </submittedName>
</protein>
<keyword evidence="8" id="KW-1185">Reference proteome</keyword>
<dbReference type="GeneTree" id="ENSGT00940000158433"/>
<evidence type="ECO:0000259" key="6">
    <source>
        <dbReference type="PROSITE" id="PS50119"/>
    </source>
</evidence>
<dbReference type="Bgee" id="ENSMODG00000028786">
    <property type="expression patterns" value="Expressed in spermatid and 5 other cell types or tissues"/>
</dbReference>
<dbReference type="Gene3D" id="3.30.40.10">
    <property type="entry name" value="Zinc/RING finger domain, C3HC4 (zinc finger)"/>
    <property type="match status" value="1"/>
</dbReference>
<dbReference type="PROSITE" id="PS50119">
    <property type="entry name" value="ZF_BBOX"/>
    <property type="match status" value="1"/>
</dbReference>
<dbReference type="AlphaFoldDB" id="A0A5F8HAB5"/>
<proteinExistence type="predicted"/>
<reference evidence="7" key="2">
    <citation type="submission" date="2025-08" db="UniProtKB">
        <authorList>
            <consortium name="Ensembl"/>
        </authorList>
    </citation>
    <scope>IDENTIFICATION</scope>
</reference>
<reference evidence="7" key="3">
    <citation type="submission" date="2025-09" db="UniProtKB">
        <authorList>
            <consortium name="Ensembl"/>
        </authorList>
    </citation>
    <scope>IDENTIFICATION</scope>
</reference>
<dbReference type="InterPro" id="IPR050143">
    <property type="entry name" value="TRIM/RBCC"/>
</dbReference>
<dbReference type="PANTHER" id="PTHR24103">
    <property type="entry name" value="E3 UBIQUITIN-PROTEIN LIGASE TRIM"/>
    <property type="match status" value="1"/>
</dbReference>
<dbReference type="SMART" id="SM00184">
    <property type="entry name" value="RING"/>
    <property type="match status" value="1"/>
</dbReference>
<accession>A0A5F8HAB5</accession>